<protein>
    <submittedName>
        <fullName evidence="1">Uncharacterized protein</fullName>
    </submittedName>
</protein>
<gene>
    <name evidence="1" type="ORF">S01H1_44937</name>
</gene>
<reference evidence="1" key="1">
    <citation type="journal article" date="2014" name="Front. Microbiol.">
        <title>High frequency of phylogenetically diverse reductive dehalogenase-homologous genes in deep subseafloor sedimentary metagenomes.</title>
        <authorList>
            <person name="Kawai M."/>
            <person name="Futagami T."/>
            <person name="Toyoda A."/>
            <person name="Takaki Y."/>
            <person name="Nishi S."/>
            <person name="Hori S."/>
            <person name="Arai W."/>
            <person name="Tsubouchi T."/>
            <person name="Morono Y."/>
            <person name="Uchiyama I."/>
            <person name="Ito T."/>
            <person name="Fujiyama A."/>
            <person name="Inagaki F."/>
            <person name="Takami H."/>
        </authorList>
    </citation>
    <scope>NUCLEOTIDE SEQUENCE</scope>
    <source>
        <strain evidence="1">Expedition CK06-06</strain>
    </source>
</reference>
<organism evidence="1">
    <name type="scientific">marine sediment metagenome</name>
    <dbReference type="NCBI Taxonomy" id="412755"/>
    <lineage>
        <taxon>unclassified sequences</taxon>
        <taxon>metagenomes</taxon>
        <taxon>ecological metagenomes</taxon>
    </lineage>
</organism>
<evidence type="ECO:0000313" key="1">
    <source>
        <dbReference type="EMBL" id="GAG11360.1"/>
    </source>
</evidence>
<proteinExistence type="predicted"/>
<name>X0UZV5_9ZZZZ</name>
<accession>X0UZV5</accession>
<comment type="caution">
    <text evidence="1">The sequence shown here is derived from an EMBL/GenBank/DDBJ whole genome shotgun (WGS) entry which is preliminary data.</text>
</comment>
<dbReference type="EMBL" id="BARS01028688">
    <property type="protein sequence ID" value="GAG11360.1"/>
    <property type="molecule type" value="Genomic_DNA"/>
</dbReference>
<dbReference type="AlphaFoldDB" id="X0UZV5"/>
<sequence length="55" mass="6349">MVNGYCKKAFTDDYDLLFVTIRFMYNNKIRIKDIGLRIQKLILSTDGMSIVTAAE</sequence>